<dbReference type="PROSITE" id="PS00906">
    <property type="entry name" value="UROD_1"/>
    <property type="match status" value="1"/>
</dbReference>
<feature type="binding site" evidence="10">
    <location>
        <position position="74"/>
    </location>
    <ligand>
        <name>substrate</name>
    </ligand>
</feature>
<comment type="similarity">
    <text evidence="3 10 12">Belongs to the uroporphyrinogen decarboxylase family.</text>
</comment>
<dbReference type="HAMAP" id="MF_00218">
    <property type="entry name" value="URO_D"/>
    <property type="match status" value="1"/>
</dbReference>
<dbReference type="CDD" id="cd00717">
    <property type="entry name" value="URO-D"/>
    <property type="match status" value="1"/>
</dbReference>
<dbReference type="GO" id="GO:0006782">
    <property type="term" value="P:protoporphyrinogen IX biosynthetic process"/>
    <property type="evidence" value="ECO:0007669"/>
    <property type="project" value="UniProtKB-UniRule"/>
</dbReference>
<dbReference type="InterPro" id="IPR038071">
    <property type="entry name" value="UROD/MetE-like_sf"/>
</dbReference>
<comment type="catalytic activity">
    <reaction evidence="10 11">
        <text>uroporphyrinogen III + 4 H(+) = coproporphyrinogen III + 4 CO2</text>
        <dbReference type="Rhea" id="RHEA:19865"/>
        <dbReference type="ChEBI" id="CHEBI:15378"/>
        <dbReference type="ChEBI" id="CHEBI:16526"/>
        <dbReference type="ChEBI" id="CHEBI:57308"/>
        <dbReference type="ChEBI" id="CHEBI:57309"/>
        <dbReference type="EC" id="4.1.1.37"/>
    </reaction>
</comment>
<dbReference type="NCBIfam" id="TIGR01464">
    <property type="entry name" value="hemE"/>
    <property type="match status" value="1"/>
</dbReference>
<comment type="subunit">
    <text evidence="4 10">Homodimer.</text>
</comment>
<feature type="binding site" evidence="10">
    <location>
        <begin position="25"/>
        <end position="29"/>
    </location>
    <ligand>
        <name>substrate</name>
    </ligand>
</feature>
<evidence type="ECO:0000313" key="16">
    <source>
        <dbReference type="Proteomes" id="UP000249169"/>
    </source>
</evidence>
<feature type="binding site" evidence="10">
    <location>
        <position position="319"/>
    </location>
    <ligand>
        <name>substrate</name>
    </ligand>
</feature>
<feature type="site" description="Transition state stabilizer" evidence="10">
    <location>
        <position position="74"/>
    </location>
</feature>
<gene>
    <name evidence="10" type="primary">hemE</name>
    <name evidence="15" type="ORF">DL240_03845</name>
</gene>
<feature type="domain" description="Uroporphyrinogen decarboxylase (URO-D)" evidence="14">
    <location>
        <begin position="139"/>
        <end position="155"/>
    </location>
</feature>
<dbReference type="SUPFAM" id="SSF51726">
    <property type="entry name" value="UROD/MetE-like"/>
    <property type="match status" value="1"/>
</dbReference>
<dbReference type="RefSeq" id="WP_111728525.1">
    <property type="nucleotide sequence ID" value="NZ_QHKO01000001.1"/>
</dbReference>
<name>A0A328CEI8_9DELT</name>
<comment type="subcellular location">
    <subcellularLocation>
        <location evidence="1">Cytoplasm</location>
        <location evidence="1">Cytosol</location>
    </subcellularLocation>
</comment>
<dbReference type="InterPro" id="IPR000257">
    <property type="entry name" value="Uroporphyrinogen_deCOase"/>
</dbReference>
<keyword evidence="6 10" id="KW-0963">Cytoplasm</keyword>
<comment type="caution">
    <text evidence="15">The sequence shown here is derived from an EMBL/GenBank/DDBJ whole genome shotgun (WGS) entry which is preliminary data.</text>
</comment>
<evidence type="ECO:0000313" key="15">
    <source>
        <dbReference type="EMBL" id="RAL25353.1"/>
    </source>
</evidence>
<comment type="pathway">
    <text evidence="2 10 11">Porphyrin-containing compound metabolism; protoporphyrin-IX biosynthesis; coproporphyrinogen-III from 5-aminolevulinate: step 4/4.</text>
</comment>
<sequence length="342" mass="38311">MNRRQRFLAACKSQPVDRPPIWVMRQAGRHLPEYRALKEKYSFHELVQTPELALEVTTQPLRRYNMDAAILFSDILVIPEALGQPYHFREHGGIEMEYALSSRADIERLSVDAVEEKLAYVPAAIKLIRQELGQERALIGFGGSPWTLATYMIEGGSSKTYARAKQMFYAEPELFEALMEKITAGLIRYFETQIDAGVDALQIFDSWGGVLSPDAFEQASTKWMGRIVEAIGDRVPTIVFSKGMHHLLDPLVATGADVLGVDWTARLSQVRRALPDNVAVQGNLDPIILNTTPEIVRQEATRILDDMRGIDGHIFNLGHGITPQARIECMEALVDTVTSYGQ</sequence>
<evidence type="ECO:0000256" key="3">
    <source>
        <dbReference type="ARBA" id="ARBA00009935"/>
    </source>
</evidence>
<dbReference type="FunFam" id="3.20.20.210:FF:000008">
    <property type="entry name" value="Uroporphyrinogen decarboxylase"/>
    <property type="match status" value="1"/>
</dbReference>
<dbReference type="PROSITE" id="PS00907">
    <property type="entry name" value="UROD_2"/>
    <property type="match status" value="1"/>
</dbReference>
<evidence type="ECO:0000259" key="13">
    <source>
        <dbReference type="PROSITE" id="PS00906"/>
    </source>
</evidence>
<dbReference type="Gene3D" id="3.20.20.210">
    <property type="match status" value="1"/>
</dbReference>
<organism evidence="15 16">
    <name type="scientific">Lujinxingia litoralis</name>
    <dbReference type="NCBI Taxonomy" id="2211119"/>
    <lineage>
        <taxon>Bacteria</taxon>
        <taxon>Deltaproteobacteria</taxon>
        <taxon>Bradymonadales</taxon>
        <taxon>Lujinxingiaceae</taxon>
        <taxon>Lujinxingia</taxon>
    </lineage>
</organism>
<feature type="binding site" evidence="10">
    <location>
        <position position="151"/>
    </location>
    <ligand>
        <name>substrate</name>
    </ligand>
</feature>
<evidence type="ECO:0000256" key="2">
    <source>
        <dbReference type="ARBA" id="ARBA00004804"/>
    </source>
</evidence>
<feature type="binding site" evidence="10">
    <location>
        <position position="206"/>
    </location>
    <ligand>
        <name>substrate</name>
    </ligand>
</feature>
<dbReference type="PANTHER" id="PTHR21091:SF169">
    <property type="entry name" value="UROPORPHYRINOGEN DECARBOXYLASE"/>
    <property type="match status" value="1"/>
</dbReference>
<evidence type="ECO:0000256" key="4">
    <source>
        <dbReference type="ARBA" id="ARBA00011738"/>
    </source>
</evidence>
<dbReference type="UniPathway" id="UPA00251">
    <property type="reaction ID" value="UER00321"/>
</dbReference>
<dbReference type="GO" id="GO:0004853">
    <property type="term" value="F:uroporphyrinogen decarboxylase activity"/>
    <property type="evidence" value="ECO:0007669"/>
    <property type="project" value="UniProtKB-UniRule"/>
</dbReference>
<evidence type="ECO:0000256" key="5">
    <source>
        <dbReference type="ARBA" id="ARBA00012288"/>
    </source>
</evidence>
<dbReference type="InterPro" id="IPR006361">
    <property type="entry name" value="Uroporphyrinogen_deCO2ase_HemE"/>
</dbReference>
<evidence type="ECO:0000256" key="8">
    <source>
        <dbReference type="ARBA" id="ARBA00023239"/>
    </source>
</evidence>
<feature type="domain" description="Uroporphyrinogen decarboxylase (URO-D)" evidence="13">
    <location>
        <begin position="20"/>
        <end position="29"/>
    </location>
</feature>
<keyword evidence="8 10" id="KW-0456">Lyase</keyword>
<dbReference type="GO" id="GO:0005829">
    <property type="term" value="C:cytosol"/>
    <property type="evidence" value="ECO:0007669"/>
    <property type="project" value="UniProtKB-SubCell"/>
</dbReference>
<dbReference type="AlphaFoldDB" id="A0A328CEI8"/>
<evidence type="ECO:0000256" key="7">
    <source>
        <dbReference type="ARBA" id="ARBA00022793"/>
    </source>
</evidence>
<evidence type="ECO:0000256" key="1">
    <source>
        <dbReference type="ARBA" id="ARBA00004514"/>
    </source>
</evidence>
<dbReference type="EMBL" id="QHKO01000001">
    <property type="protein sequence ID" value="RAL25353.1"/>
    <property type="molecule type" value="Genomic_DNA"/>
</dbReference>
<accession>A0A328CEI8</accession>
<keyword evidence="16" id="KW-1185">Reference proteome</keyword>
<evidence type="ECO:0000256" key="10">
    <source>
        <dbReference type="HAMAP-Rule" id="MF_00218"/>
    </source>
</evidence>
<keyword evidence="7 10" id="KW-0210">Decarboxylase</keyword>
<reference evidence="15 16" key="1">
    <citation type="submission" date="2018-05" db="EMBL/GenBank/DDBJ databases">
        <title>Lujinxingia marina gen. nov. sp. nov., a new facultative anaerobic member of the class Deltaproteobacteria, and proposal of Lujinxingaceae fam. nov.</title>
        <authorList>
            <person name="Li C.-M."/>
        </authorList>
    </citation>
    <scope>NUCLEOTIDE SEQUENCE [LARGE SCALE GENOMIC DNA]</scope>
    <source>
        <strain evidence="15 16">B210</strain>
    </source>
</reference>
<evidence type="ECO:0000256" key="12">
    <source>
        <dbReference type="RuleBase" id="RU004169"/>
    </source>
</evidence>
<evidence type="ECO:0000256" key="6">
    <source>
        <dbReference type="ARBA" id="ARBA00022490"/>
    </source>
</evidence>
<dbReference type="EC" id="4.1.1.37" evidence="5 10"/>
<dbReference type="Proteomes" id="UP000249169">
    <property type="component" value="Unassembled WGS sequence"/>
</dbReference>
<evidence type="ECO:0000256" key="9">
    <source>
        <dbReference type="ARBA" id="ARBA00023244"/>
    </source>
</evidence>
<evidence type="ECO:0000256" key="11">
    <source>
        <dbReference type="RuleBase" id="RU000554"/>
    </source>
</evidence>
<dbReference type="PANTHER" id="PTHR21091">
    <property type="entry name" value="METHYLTETRAHYDROFOLATE:HOMOCYSTEINE METHYLTRANSFERASE RELATED"/>
    <property type="match status" value="1"/>
</dbReference>
<dbReference type="OrthoDB" id="9806656at2"/>
<comment type="caution">
    <text evidence="10">Lacks conserved residue(s) required for the propagation of feature annotation.</text>
</comment>
<dbReference type="Pfam" id="PF01208">
    <property type="entry name" value="URO-D"/>
    <property type="match status" value="1"/>
</dbReference>
<protein>
    <recommendedName>
        <fullName evidence="5 10">Uroporphyrinogen decarboxylase</fullName>
        <shortName evidence="10">UPD</shortName>
        <shortName evidence="10">URO-D</shortName>
        <ecNumber evidence="5 10">4.1.1.37</ecNumber>
    </recommendedName>
</protein>
<proteinExistence type="inferred from homology"/>
<evidence type="ECO:0000259" key="14">
    <source>
        <dbReference type="PROSITE" id="PS00907"/>
    </source>
</evidence>
<comment type="function">
    <text evidence="10">Catalyzes the decarboxylation of four acetate groups of uroporphyrinogen-III to yield coproporphyrinogen-III.</text>
</comment>
<keyword evidence="9 10" id="KW-0627">Porphyrin biosynthesis</keyword>